<dbReference type="InterPro" id="IPR036259">
    <property type="entry name" value="MFS_trans_sf"/>
</dbReference>
<feature type="transmembrane region" description="Helical" evidence="5">
    <location>
        <begin position="319"/>
        <end position="339"/>
    </location>
</feature>
<name>A0A401Z5B7_9ACTN</name>
<feature type="transmembrane region" description="Helical" evidence="5">
    <location>
        <begin position="42"/>
        <end position="61"/>
    </location>
</feature>
<dbReference type="Pfam" id="PF07690">
    <property type="entry name" value="MFS_1"/>
    <property type="match status" value="1"/>
</dbReference>
<evidence type="ECO:0000259" key="6">
    <source>
        <dbReference type="PROSITE" id="PS50850"/>
    </source>
</evidence>
<evidence type="ECO:0000256" key="4">
    <source>
        <dbReference type="ARBA" id="ARBA00023136"/>
    </source>
</evidence>
<dbReference type="Proteomes" id="UP000286931">
    <property type="component" value="Unassembled WGS sequence"/>
</dbReference>
<comment type="subcellular location">
    <subcellularLocation>
        <location evidence="1">Cell membrane</location>
        <topology evidence="1">Multi-pass membrane protein</topology>
    </subcellularLocation>
</comment>
<feature type="transmembrane region" description="Helical" evidence="5">
    <location>
        <begin position="416"/>
        <end position="435"/>
    </location>
</feature>
<feature type="transmembrane region" description="Helical" evidence="5">
    <location>
        <begin position="73"/>
        <end position="92"/>
    </location>
</feature>
<evidence type="ECO:0000313" key="7">
    <source>
        <dbReference type="EMBL" id="GCE02062.1"/>
    </source>
</evidence>
<evidence type="ECO:0000256" key="5">
    <source>
        <dbReference type="SAM" id="Phobius"/>
    </source>
</evidence>
<dbReference type="PANTHER" id="PTHR23501">
    <property type="entry name" value="MAJOR FACILITATOR SUPERFAMILY"/>
    <property type="match status" value="1"/>
</dbReference>
<evidence type="ECO:0000313" key="8">
    <source>
        <dbReference type="Proteomes" id="UP000286931"/>
    </source>
</evidence>
<keyword evidence="3 5" id="KW-1133">Transmembrane helix</keyword>
<feature type="transmembrane region" description="Helical" evidence="5">
    <location>
        <begin position="223"/>
        <end position="243"/>
    </location>
</feature>
<dbReference type="EMBL" id="BIFH01000056">
    <property type="protein sequence ID" value="GCE02062.1"/>
    <property type="molecule type" value="Genomic_DNA"/>
</dbReference>
<feature type="transmembrane region" description="Helical" evidence="5">
    <location>
        <begin position="98"/>
        <end position="120"/>
    </location>
</feature>
<dbReference type="PANTHER" id="PTHR23501:SF154">
    <property type="entry name" value="MULTIDRUG-EFFLUX TRANSPORTER RV1634-RELATED"/>
    <property type="match status" value="1"/>
</dbReference>
<dbReference type="InterPro" id="IPR020846">
    <property type="entry name" value="MFS_dom"/>
</dbReference>
<gene>
    <name evidence="7" type="ORF">EHYA_09839</name>
</gene>
<reference evidence="7 8" key="1">
    <citation type="submission" date="2018-12" db="EMBL/GenBank/DDBJ databases">
        <title>Draft genome sequence of Embleya hyalina NBRC 13850T.</title>
        <authorList>
            <person name="Komaki H."/>
            <person name="Hosoyama A."/>
            <person name="Kimura A."/>
            <person name="Ichikawa N."/>
            <person name="Tamura T."/>
        </authorList>
    </citation>
    <scope>NUCLEOTIDE SEQUENCE [LARGE SCALE GENOMIC DNA]</scope>
    <source>
        <strain evidence="7 8">NBRC 13850</strain>
    </source>
</reference>
<keyword evidence="8" id="KW-1185">Reference proteome</keyword>
<proteinExistence type="predicted"/>
<feature type="transmembrane region" description="Helical" evidence="5">
    <location>
        <begin position="384"/>
        <end position="404"/>
    </location>
</feature>
<feature type="transmembrane region" description="Helical" evidence="5">
    <location>
        <begin position="132"/>
        <end position="154"/>
    </location>
</feature>
<evidence type="ECO:0000256" key="1">
    <source>
        <dbReference type="ARBA" id="ARBA00004651"/>
    </source>
</evidence>
<dbReference type="GO" id="GO:0022857">
    <property type="term" value="F:transmembrane transporter activity"/>
    <property type="evidence" value="ECO:0007669"/>
    <property type="project" value="InterPro"/>
</dbReference>
<organism evidence="7 8">
    <name type="scientific">Embleya hyalina</name>
    <dbReference type="NCBI Taxonomy" id="516124"/>
    <lineage>
        <taxon>Bacteria</taxon>
        <taxon>Bacillati</taxon>
        <taxon>Actinomycetota</taxon>
        <taxon>Actinomycetes</taxon>
        <taxon>Kitasatosporales</taxon>
        <taxon>Streptomycetaceae</taxon>
        <taxon>Embleya</taxon>
    </lineage>
</organism>
<dbReference type="Gene3D" id="1.20.1250.20">
    <property type="entry name" value="MFS general substrate transporter like domains"/>
    <property type="match status" value="1"/>
</dbReference>
<dbReference type="PROSITE" id="PS50850">
    <property type="entry name" value="MFS"/>
    <property type="match status" value="1"/>
</dbReference>
<keyword evidence="2 5" id="KW-0812">Transmembrane</keyword>
<feature type="transmembrane region" description="Helical" evidence="5">
    <location>
        <begin position="290"/>
        <end position="307"/>
    </location>
</feature>
<evidence type="ECO:0000256" key="3">
    <source>
        <dbReference type="ARBA" id="ARBA00022989"/>
    </source>
</evidence>
<feature type="domain" description="Major facilitator superfamily (MFS) profile" evidence="6">
    <location>
        <begin position="9"/>
        <end position="440"/>
    </location>
</feature>
<comment type="caution">
    <text evidence="7">The sequence shown here is derived from an EMBL/GenBank/DDBJ whole genome shotgun (WGS) entry which is preliminary data.</text>
</comment>
<protein>
    <submittedName>
        <fullName evidence="7">MFS transporter</fullName>
    </submittedName>
</protein>
<dbReference type="AlphaFoldDB" id="A0A401Z5B7"/>
<feature type="transmembrane region" description="Helical" evidence="5">
    <location>
        <begin position="200"/>
        <end position="217"/>
    </location>
</feature>
<feature type="transmembrane region" description="Helical" evidence="5">
    <location>
        <begin position="351"/>
        <end position="372"/>
    </location>
</feature>
<accession>A0A401Z5B7</accession>
<feature type="transmembrane region" description="Helical" evidence="5">
    <location>
        <begin position="250"/>
        <end position="270"/>
    </location>
</feature>
<dbReference type="SUPFAM" id="SSF103473">
    <property type="entry name" value="MFS general substrate transporter"/>
    <property type="match status" value="1"/>
</dbReference>
<keyword evidence="4 5" id="KW-0472">Membrane</keyword>
<dbReference type="GO" id="GO:0005886">
    <property type="term" value="C:plasma membrane"/>
    <property type="evidence" value="ECO:0007669"/>
    <property type="project" value="UniProtKB-SubCell"/>
</dbReference>
<dbReference type="InterPro" id="IPR011701">
    <property type="entry name" value="MFS"/>
</dbReference>
<dbReference type="Gene3D" id="1.20.1720.10">
    <property type="entry name" value="Multidrug resistance protein D"/>
    <property type="match status" value="1"/>
</dbReference>
<feature type="transmembrane region" description="Helical" evidence="5">
    <location>
        <begin position="160"/>
        <end position="179"/>
    </location>
</feature>
<sequence length="446" mass="46595">MLTRPYRHLTLGIVSVVLLIAFEAMAVGTAMPVAVRELDGVQLYALAFSSFFTTSLLAMVVSGEWCDARGPRLPLFGGIGAFAAGLVLSGTAQSMWPFIVGRAVQGLGGGLVIVSLYVVVGKAYPSTLRPRVFSAFSAAWVLPSIVGPPVSGLVTDHLGWRWVFLAIPVLVVLPIVMMLPQLERMAGESAPDVRMNRRRIGAAAGAALGAGMLEYGGQDLDVVGIPLLVAGTVLMAVTVPRLLPSGTMRAVRGLPTVILSRGVLAGAFFTVESFVPLMLTSEHGLSPTEAGLTLTVGALSWAIGSWYQGRSPHERRPVLVRVGFLFVALAIGGALLALLPGMTPYTVTAGWFFGGIGMGLAVSSLSVLTLDLSTPEESGTNSSSLQVADSLGTIVMIGISNAVFAALHEGSGKDGGVFALIFAIMFILALAGTFLPPRIRPRPTRS</sequence>
<evidence type="ECO:0000256" key="2">
    <source>
        <dbReference type="ARBA" id="ARBA00022692"/>
    </source>
</evidence>